<evidence type="ECO:0008006" key="3">
    <source>
        <dbReference type="Google" id="ProtNLM"/>
    </source>
</evidence>
<comment type="caution">
    <text evidence="1">The sequence shown here is derived from an EMBL/GenBank/DDBJ whole genome shotgun (WGS) entry which is preliminary data.</text>
</comment>
<reference evidence="1" key="1">
    <citation type="journal article" date="2022" name="bioRxiv">
        <title>Sequencing and chromosome-scale assembly of the giantPleurodeles waltlgenome.</title>
        <authorList>
            <person name="Brown T."/>
            <person name="Elewa A."/>
            <person name="Iarovenko S."/>
            <person name="Subramanian E."/>
            <person name="Araus A.J."/>
            <person name="Petzold A."/>
            <person name="Susuki M."/>
            <person name="Suzuki K.-i.T."/>
            <person name="Hayashi T."/>
            <person name="Toyoda A."/>
            <person name="Oliveira C."/>
            <person name="Osipova E."/>
            <person name="Leigh N.D."/>
            <person name="Simon A."/>
            <person name="Yun M.H."/>
        </authorList>
    </citation>
    <scope>NUCLEOTIDE SEQUENCE</scope>
    <source>
        <strain evidence="1">20211129_DDA</strain>
        <tissue evidence="1">Liver</tissue>
    </source>
</reference>
<organism evidence="1 2">
    <name type="scientific">Pleurodeles waltl</name>
    <name type="common">Iberian ribbed newt</name>
    <dbReference type="NCBI Taxonomy" id="8319"/>
    <lineage>
        <taxon>Eukaryota</taxon>
        <taxon>Metazoa</taxon>
        <taxon>Chordata</taxon>
        <taxon>Craniata</taxon>
        <taxon>Vertebrata</taxon>
        <taxon>Euteleostomi</taxon>
        <taxon>Amphibia</taxon>
        <taxon>Batrachia</taxon>
        <taxon>Caudata</taxon>
        <taxon>Salamandroidea</taxon>
        <taxon>Salamandridae</taxon>
        <taxon>Pleurodelinae</taxon>
        <taxon>Pleurodeles</taxon>
    </lineage>
</organism>
<dbReference type="AlphaFoldDB" id="A0AAV7Q7L2"/>
<name>A0AAV7Q7L2_PLEWA</name>
<gene>
    <name evidence="1" type="ORF">NDU88_001971</name>
</gene>
<protein>
    <recommendedName>
        <fullName evidence="3">Secreted protein</fullName>
    </recommendedName>
</protein>
<evidence type="ECO:0000313" key="1">
    <source>
        <dbReference type="EMBL" id="KAJ1135532.1"/>
    </source>
</evidence>
<accession>A0AAV7Q7L2</accession>
<dbReference type="Proteomes" id="UP001066276">
    <property type="component" value="Chromosome 6"/>
</dbReference>
<dbReference type="EMBL" id="JANPWB010000010">
    <property type="protein sequence ID" value="KAJ1135532.1"/>
    <property type="molecule type" value="Genomic_DNA"/>
</dbReference>
<sequence>MRGCFLPRAVPSTWCSRAWGERSADSGFGRTAAPPAFFSMAHTTPGARPTWAGGNASLRAARTGGEAGLTFRGMTRAVPSLFSAMPTSQVPGRGRRLMRHSTGHSTTQLLMVLVLF</sequence>
<proteinExistence type="predicted"/>
<evidence type="ECO:0000313" key="2">
    <source>
        <dbReference type="Proteomes" id="UP001066276"/>
    </source>
</evidence>
<keyword evidence="2" id="KW-1185">Reference proteome</keyword>